<dbReference type="RefSeq" id="WP_090230742.1">
    <property type="nucleotide sequence ID" value="NZ_FOZP01000012.1"/>
</dbReference>
<dbReference type="EMBL" id="FOZP01000012">
    <property type="protein sequence ID" value="SFS81468.1"/>
    <property type="molecule type" value="Genomic_DNA"/>
</dbReference>
<sequence length="218" mass="26204">MEGIFIGLTFILLLKLYNYYRNKKTDEEFKLHQEYNRKYNLKVQLETREIRENFNEFDEDIFWDLIDKSSKKSRGSYKNQLGLLKDYFRKLEREELIELDNLVNRLYRDFINQDLLATSLIMFKTSEIRATYLLMSIFMTRGRVFFKNACLNPNLIIGKELKEIDDLIIPDLISDIYLGKTDMLIPLPDEIEDFKIKGEKWTEKELPSKYSELWMAFA</sequence>
<dbReference type="Proteomes" id="UP000199312">
    <property type="component" value="Unassembled WGS sequence"/>
</dbReference>
<evidence type="ECO:0000313" key="3">
    <source>
        <dbReference type="Proteomes" id="UP000199312"/>
    </source>
</evidence>
<protein>
    <recommendedName>
        <fullName evidence="1">DUF4240 domain-containing protein</fullName>
    </recommendedName>
</protein>
<proteinExistence type="predicted"/>
<dbReference type="InterPro" id="IPR025334">
    <property type="entry name" value="DUF4240"/>
</dbReference>
<dbReference type="AlphaFoldDB" id="A0A1I6SXD8"/>
<keyword evidence="3" id="KW-1185">Reference proteome</keyword>
<gene>
    <name evidence="2" type="ORF">SAMN04488006_0182</name>
</gene>
<evidence type="ECO:0000313" key="2">
    <source>
        <dbReference type="EMBL" id="SFS81468.1"/>
    </source>
</evidence>
<feature type="domain" description="DUF4240" evidence="1">
    <location>
        <begin position="58"/>
        <end position="160"/>
    </location>
</feature>
<accession>A0A1I6SXD8</accession>
<evidence type="ECO:0000259" key="1">
    <source>
        <dbReference type="Pfam" id="PF14024"/>
    </source>
</evidence>
<dbReference type="OrthoDB" id="1448476at2"/>
<organism evidence="2 3">
    <name type="scientific">Lutibacter maritimus</name>
    <dbReference type="NCBI Taxonomy" id="593133"/>
    <lineage>
        <taxon>Bacteria</taxon>
        <taxon>Pseudomonadati</taxon>
        <taxon>Bacteroidota</taxon>
        <taxon>Flavobacteriia</taxon>
        <taxon>Flavobacteriales</taxon>
        <taxon>Flavobacteriaceae</taxon>
        <taxon>Lutibacter</taxon>
    </lineage>
</organism>
<reference evidence="3" key="1">
    <citation type="submission" date="2016-10" db="EMBL/GenBank/DDBJ databases">
        <authorList>
            <person name="Varghese N."/>
            <person name="Submissions S."/>
        </authorList>
    </citation>
    <scope>NUCLEOTIDE SEQUENCE [LARGE SCALE GENOMIC DNA]</scope>
    <source>
        <strain evidence="3">DSM 24450</strain>
    </source>
</reference>
<dbReference type="Pfam" id="PF14024">
    <property type="entry name" value="DUF4240"/>
    <property type="match status" value="1"/>
</dbReference>
<name>A0A1I6SXD8_9FLAO</name>